<comment type="caution">
    <text evidence="1">The sequence shown here is derived from an EMBL/GenBank/DDBJ whole genome shotgun (WGS) entry which is preliminary data.</text>
</comment>
<name>A0AAD5TE66_9FUNG</name>
<dbReference type="EMBL" id="JADGJQ010000111">
    <property type="protein sequence ID" value="KAJ3169074.1"/>
    <property type="molecule type" value="Genomic_DNA"/>
</dbReference>
<reference evidence="1" key="1">
    <citation type="submission" date="2020-05" db="EMBL/GenBank/DDBJ databases">
        <title>Phylogenomic resolution of chytrid fungi.</title>
        <authorList>
            <person name="Stajich J.E."/>
            <person name="Amses K."/>
            <person name="Simmons R."/>
            <person name="Seto K."/>
            <person name="Myers J."/>
            <person name="Bonds A."/>
            <person name="Quandt C.A."/>
            <person name="Barry K."/>
            <person name="Liu P."/>
            <person name="Grigoriev I."/>
            <person name="Longcore J.E."/>
            <person name="James T.Y."/>
        </authorList>
    </citation>
    <scope>NUCLEOTIDE SEQUENCE</scope>
    <source>
        <strain evidence="1">JEL0379</strain>
    </source>
</reference>
<sequence>MKLNDGLINDDLHAAVGDAVSARTAEALDGSNPFTPEQAAGAQLYFGHMQKSINARKNRFQLNVAPGPGNIDVAASEKVAACEKLEPQRETRFAVGNLGRKRSIRRRGCSRGVCNRARGKVLKPSTVTRSPRQRA</sequence>
<keyword evidence="2" id="KW-1185">Reference proteome</keyword>
<evidence type="ECO:0000313" key="2">
    <source>
        <dbReference type="Proteomes" id="UP001212152"/>
    </source>
</evidence>
<dbReference type="Proteomes" id="UP001212152">
    <property type="component" value="Unassembled WGS sequence"/>
</dbReference>
<organism evidence="1 2">
    <name type="scientific">Geranomyces variabilis</name>
    <dbReference type="NCBI Taxonomy" id="109894"/>
    <lineage>
        <taxon>Eukaryota</taxon>
        <taxon>Fungi</taxon>
        <taxon>Fungi incertae sedis</taxon>
        <taxon>Chytridiomycota</taxon>
        <taxon>Chytridiomycota incertae sedis</taxon>
        <taxon>Chytridiomycetes</taxon>
        <taxon>Spizellomycetales</taxon>
        <taxon>Powellomycetaceae</taxon>
        <taxon>Geranomyces</taxon>
    </lineage>
</organism>
<protein>
    <submittedName>
        <fullName evidence="1">Uncharacterized protein</fullName>
    </submittedName>
</protein>
<gene>
    <name evidence="1" type="ORF">HDU87_000859</name>
</gene>
<accession>A0AAD5TE66</accession>
<proteinExistence type="predicted"/>
<evidence type="ECO:0000313" key="1">
    <source>
        <dbReference type="EMBL" id="KAJ3169074.1"/>
    </source>
</evidence>
<dbReference type="AlphaFoldDB" id="A0AAD5TE66"/>